<sequence>MDAFTSFDLESMLDADSVAMLLSTPTSTSSSHGDAEIPVDFEVRHGSGSSTWFCVIA</sequence>
<dbReference type="InterPro" id="IPR012597">
    <property type="entry name" value="Pheromone"/>
</dbReference>
<dbReference type="GO" id="GO:0016020">
    <property type="term" value="C:membrane"/>
    <property type="evidence" value="ECO:0007669"/>
    <property type="project" value="InterPro"/>
</dbReference>
<dbReference type="Pfam" id="PF08015">
    <property type="entry name" value="Pheromone"/>
    <property type="match status" value="1"/>
</dbReference>
<keyword evidence="2" id="KW-1185">Reference proteome</keyword>
<organism evidence="1 2">
    <name type="scientific">Collybia nuda</name>
    <dbReference type="NCBI Taxonomy" id="64659"/>
    <lineage>
        <taxon>Eukaryota</taxon>
        <taxon>Fungi</taxon>
        <taxon>Dikarya</taxon>
        <taxon>Basidiomycota</taxon>
        <taxon>Agaricomycotina</taxon>
        <taxon>Agaricomycetes</taxon>
        <taxon>Agaricomycetidae</taxon>
        <taxon>Agaricales</taxon>
        <taxon>Tricholomatineae</taxon>
        <taxon>Clitocybaceae</taxon>
        <taxon>Collybia</taxon>
    </lineage>
</organism>
<name>A0A9P5YEC1_9AGAR</name>
<evidence type="ECO:0000313" key="1">
    <source>
        <dbReference type="EMBL" id="KAF9468422.1"/>
    </source>
</evidence>
<dbReference type="GO" id="GO:0000772">
    <property type="term" value="F:mating pheromone activity"/>
    <property type="evidence" value="ECO:0007669"/>
    <property type="project" value="InterPro"/>
</dbReference>
<dbReference type="AlphaFoldDB" id="A0A9P5YEC1"/>
<dbReference type="EMBL" id="MU150233">
    <property type="protein sequence ID" value="KAF9468422.1"/>
    <property type="molecule type" value="Genomic_DNA"/>
</dbReference>
<proteinExistence type="predicted"/>
<evidence type="ECO:0008006" key="3">
    <source>
        <dbReference type="Google" id="ProtNLM"/>
    </source>
</evidence>
<protein>
    <recommendedName>
        <fullName evidence="3">Pheromone</fullName>
    </recommendedName>
</protein>
<evidence type="ECO:0000313" key="2">
    <source>
        <dbReference type="Proteomes" id="UP000807353"/>
    </source>
</evidence>
<accession>A0A9P5YEC1</accession>
<comment type="caution">
    <text evidence="1">The sequence shown here is derived from an EMBL/GenBank/DDBJ whole genome shotgun (WGS) entry which is preliminary data.</text>
</comment>
<gene>
    <name evidence="1" type="ORF">BDZ94DRAFT_1246768</name>
</gene>
<dbReference type="Proteomes" id="UP000807353">
    <property type="component" value="Unassembled WGS sequence"/>
</dbReference>
<reference evidence="1" key="1">
    <citation type="submission" date="2020-11" db="EMBL/GenBank/DDBJ databases">
        <authorList>
            <consortium name="DOE Joint Genome Institute"/>
            <person name="Ahrendt S."/>
            <person name="Riley R."/>
            <person name="Andreopoulos W."/>
            <person name="Labutti K."/>
            <person name="Pangilinan J."/>
            <person name="Ruiz-Duenas F.J."/>
            <person name="Barrasa J.M."/>
            <person name="Sanchez-Garcia M."/>
            <person name="Camarero S."/>
            <person name="Miyauchi S."/>
            <person name="Serrano A."/>
            <person name="Linde D."/>
            <person name="Babiker R."/>
            <person name="Drula E."/>
            <person name="Ayuso-Fernandez I."/>
            <person name="Pacheco R."/>
            <person name="Padilla G."/>
            <person name="Ferreira P."/>
            <person name="Barriuso J."/>
            <person name="Kellner H."/>
            <person name="Castanera R."/>
            <person name="Alfaro M."/>
            <person name="Ramirez L."/>
            <person name="Pisabarro A.G."/>
            <person name="Kuo A."/>
            <person name="Tritt A."/>
            <person name="Lipzen A."/>
            <person name="He G."/>
            <person name="Yan M."/>
            <person name="Ng V."/>
            <person name="Cullen D."/>
            <person name="Martin F."/>
            <person name="Rosso M.-N."/>
            <person name="Henrissat B."/>
            <person name="Hibbett D."/>
            <person name="Martinez A.T."/>
            <person name="Grigoriev I.V."/>
        </authorList>
    </citation>
    <scope>NUCLEOTIDE SEQUENCE</scope>
    <source>
        <strain evidence="1">CBS 247.69</strain>
    </source>
</reference>